<evidence type="ECO:0000313" key="6">
    <source>
        <dbReference type="Proteomes" id="UP000043699"/>
    </source>
</evidence>
<evidence type="ECO:0000256" key="3">
    <source>
        <dbReference type="ARBA" id="ARBA00022723"/>
    </source>
</evidence>
<dbReference type="Gene3D" id="1.10.150.240">
    <property type="entry name" value="Putative phosphatase, domain 2"/>
    <property type="match status" value="1"/>
</dbReference>
<reference evidence="5 6" key="1">
    <citation type="submission" date="2014-09" db="EMBL/GenBank/DDBJ databases">
        <authorList>
            <person name="Urmite Genomes Urmite Genomes"/>
        </authorList>
    </citation>
    <scope>NUCLEOTIDE SEQUENCE [LARGE SCALE GENOMIC DNA]</scope>
    <source>
        <strain evidence="5 6">ES2</strain>
    </source>
</reference>
<evidence type="ECO:0000256" key="1">
    <source>
        <dbReference type="ARBA" id="ARBA00001946"/>
    </source>
</evidence>
<dbReference type="InterPro" id="IPR036412">
    <property type="entry name" value="HAD-like_sf"/>
</dbReference>
<evidence type="ECO:0000313" key="5">
    <source>
        <dbReference type="EMBL" id="CEG21414.1"/>
    </source>
</evidence>
<organism evidence="5 6">
    <name type="scientific">Planococcus massiliensis</name>
    <dbReference type="NCBI Taxonomy" id="1499687"/>
    <lineage>
        <taxon>Bacteria</taxon>
        <taxon>Bacillati</taxon>
        <taxon>Bacillota</taxon>
        <taxon>Bacilli</taxon>
        <taxon>Bacillales</taxon>
        <taxon>Caryophanaceae</taxon>
        <taxon>Planococcus</taxon>
    </lineage>
</organism>
<gene>
    <name evidence="5" type="ORF">BN1080_00324</name>
</gene>
<accession>A0A098EGI3</accession>
<dbReference type="SFLD" id="SFLDG01129">
    <property type="entry name" value="C1.5:_HAD__Beta-PGM__Phosphata"/>
    <property type="match status" value="1"/>
</dbReference>
<keyword evidence="4" id="KW-0460">Magnesium</keyword>
<dbReference type="SFLD" id="SFLDS00003">
    <property type="entry name" value="Haloacid_Dehalogenase"/>
    <property type="match status" value="1"/>
</dbReference>
<dbReference type="Gene3D" id="3.40.50.1000">
    <property type="entry name" value="HAD superfamily/HAD-like"/>
    <property type="match status" value="1"/>
</dbReference>
<comment type="similarity">
    <text evidence="2">Belongs to the HAD-like hydrolase superfamily. CbbY/CbbZ/Gph/YieH family.</text>
</comment>
<protein>
    <submittedName>
        <fullName evidence="5">Phosphorylated carbohydrates phosphatase</fullName>
    </submittedName>
</protein>
<evidence type="ECO:0000256" key="4">
    <source>
        <dbReference type="ARBA" id="ARBA00022842"/>
    </source>
</evidence>
<comment type="cofactor">
    <cofactor evidence="1">
        <name>Mg(2+)</name>
        <dbReference type="ChEBI" id="CHEBI:18420"/>
    </cofactor>
</comment>
<dbReference type="PRINTS" id="PR00413">
    <property type="entry name" value="HADHALOGNASE"/>
</dbReference>
<dbReference type="Pfam" id="PF13419">
    <property type="entry name" value="HAD_2"/>
    <property type="match status" value="1"/>
</dbReference>
<dbReference type="NCBIfam" id="TIGR01509">
    <property type="entry name" value="HAD-SF-IA-v3"/>
    <property type="match status" value="1"/>
</dbReference>
<dbReference type="PANTHER" id="PTHR46193">
    <property type="entry name" value="6-PHOSPHOGLUCONATE PHOSPHATASE"/>
    <property type="match status" value="1"/>
</dbReference>
<dbReference type="AlphaFoldDB" id="A0A098EGI3"/>
<name>A0A098EGI3_9BACL</name>
<dbReference type="InterPro" id="IPR023214">
    <property type="entry name" value="HAD_sf"/>
</dbReference>
<dbReference type="InterPro" id="IPR006439">
    <property type="entry name" value="HAD-SF_hydro_IA"/>
</dbReference>
<sequence>MLKAVILDFDGVVIDSELVWFDIYVDWLEKNLNYNLVMEEFLLCVGANYEKLFQALEQKNNFIIDREKFLVDTTQKFIDLSDQLPPKEGVVDFIKSVKDAGLKLSLATSAVRAKPVKHLTRFGLIDYFDFIVTADDVERIKPYPDLFLKAIENLEIEKEEAIIIEDSQNGVLAANRAGVKVIVVPNDVTKHSKHENYEDKVNSLSEVNIAKLASDFK</sequence>
<proteinExistence type="inferred from homology"/>
<dbReference type="STRING" id="1499687.BN1080_00324"/>
<evidence type="ECO:0000256" key="2">
    <source>
        <dbReference type="ARBA" id="ARBA00006171"/>
    </source>
</evidence>
<dbReference type="NCBIfam" id="TIGR01549">
    <property type="entry name" value="HAD-SF-IA-v1"/>
    <property type="match status" value="1"/>
</dbReference>
<dbReference type="SUPFAM" id="SSF56784">
    <property type="entry name" value="HAD-like"/>
    <property type="match status" value="1"/>
</dbReference>
<keyword evidence="6" id="KW-1185">Reference proteome</keyword>
<dbReference type="RefSeq" id="WP_052649886.1">
    <property type="nucleotide sequence ID" value="NZ_CCXS01000001.1"/>
</dbReference>
<dbReference type="EMBL" id="CCXS01000001">
    <property type="protein sequence ID" value="CEG21414.1"/>
    <property type="molecule type" value="Genomic_DNA"/>
</dbReference>
<dbReference type="InterPro" id="IPR051600">
    <property type="entry name" value="Beta-PGM-like"/>
</dbReference>
<dbReference type="InterPro" id="IPR023198">
    <property type="entry name" value="PGP-like_dom2"/>
</dbReference>
<dbReference type="OrthoDB" id="9792518at2"/>
<dbReference type="InterPro" id="IPR041492">
    <property type="entry name" value="HAD_2"/>
</dbReference>
<keyword evidence="3" id="KW-0479">Metal-binding</keyword>
<dbReference type="PANTHER" id="PTHR46193:SF21">
    <property type="entry name" value="SLL1138 PROTEIN"/>
    <property type="match status" value="1"/>
</dbReference>
<dbReference type="Proteomes" id="UP000043699">
    <property type="component" value="Unassembled WGS sequence"/>
</dbReference>
<dbReference type="GO" id="GO:0046872">
    <property type="term" value="F:metal ion binding"/>
    <property type="evidence" value="ECO:0007669"/>
    <property type="project" value="UniProtKB-KW"/>
</dbReference>
<dbReference type="GO" id="GO:0003824">
    <property type="term" value="F:catalytic activity"/>
    <property type="evidence" value="ECO:0007669"/>
    <property type="project" value="UniProtKB-ARBA"/>
</dbReference>